<dbReference type="GO" id="GO:0005886">
    <property type="term" value="C:plasma membrane"/>
    <property type="evidence" value="ECO:0007669"/>
    <property type="project" value="InterPro"/>
</dbReference>
<evidence type="ECO:0000256" key="1">
    <source>
        <dbReference type="ARBA" id="ARBA00022729"/>
    </source>
</evidence>
<evidence type="ECO:0000259" key="2">
    <source>
        <dbReference type="Pfam" id="PF02608"/>
    </source>
</evidence>
<dbReference type="Pfam" id="PF02608">
    <property type="entry name" value="Bmp"/>
    <property type="match status" value="1"/>
</dbReference>
<accession>A0A644YPY0</accession>
<dbReference type="InterPro" id="IPR028082">
    <property type="entry name" value="Peripla_BP_I"/>
</dbReference>
<dbReference type="SUPFAM" id="SSF53822">
    <property type="entry name" value="Periplasmic binding protein-like I"/>
    <property type="match status" value="1"/>
</dbReference>
<gene>
    <name evidence="3" type="ORF">SDC9_77070</name>
</gene>
<dbReference type="PANTHER" id="PTHR43208">
    <property type="entry name" value="ABC TRANSPORTER SUBSTRATE-BINDING PROTEIN"/>
    <property type="match status" value="1"/>
</dbReference>
<dbReference type="InterPro" id="IPR003760">
    <property type="entry name" value="PnrA-like"/>
</dbReference>
<reference evidence="3" key="1">
    <citation type="submission" date="2019-08" db="EMBL/GenBank/DDBJ databases">
        <authorList>
            <person name="Kucharzyk K."/>
            <person name="Murdoch R.W."/>
            <person name="Higgins S."/>
            <person name="Loffler F."/>
        </authorList>
    </citation>
    <scope>NUCLEOTIDE SEQUENCE</scope>
</reference>
<dbReference type="AlphaFoldDB" id="A0A644YPY0"/>
<keyword evidence="1" id="KW-0732">Signal</keyword>
<comment type="caution">
    <text evidence="3">The sequence shown here is derived from an EMBL/GenBank/DDBJ whole genome shotgun (WGS) entry which is preliminary data.</text>
</comment>
<dbReference type="PANTHER" id="PTHR43208:SF1">
    <property type="entry name" value="ABC TRANSPORTER SUBSTRATE-BINDING PROTEIN"/>
    <property type="match status" value="1"/>
</dbReference>
<protein>
    <submittedName>
        <fullName evidence="3">Purine-binding protein</fullName>
    </submittedName>
</protein>
<dbReference type="InterPro" id="IPR052910">
    <property type="entry name" value="ABC-Purine-Binding"/>
</dbReference>
<dbReference type="EMBL" id="VSSQ01005808">
    <property type="protein sequence ID" value="MPM30520.1"/>
    <property type="molecule type" value="Genomic_DNA"/>
</dbReference>
<evidence type="ECO:0000313" key="3">
    <source>
        <dbReference type="EMBL" id="MPM30520.1"/>
    </source>
</evidence>
<dbReference type="Gene3D" id="3.40.50.2300">
    <property type="match status" value="2"/>
</dbReference>
<sequence length="383" mass="40252">MKLKKLAALLSACTLALSLAACGSGSPAADSSAASAPGSASGAANTASGLPALTAEEIHIGAVFNTELGTEGFSYALGQGFQALEDAGYQVDYAFSIPESAECEVAVENLINQGCNVIYATSYGYGEYVANVAARYPDVYFNHYSGSINADNLATFFPKNFQSEYLCGIIAGMRTASNQIGYLASYPIPECVRMVNAFTLGAKSVNPDVSVNVKWTGSWFDPATETAIATELVNSGSDVIIAYLDSLNAAIAAANLGAYSFGYATSGYETIPTSFLTSPACDWETFFVNDVQRIVDGTWTGANQWLGMQEGLVSLTEMYNLADGTEEQVNEAEEGFKTGTLDIWSGPISDNQGNVAVAEGKTLDQAALFSMNWFVEGVNGSAS</sequence>
<dbReference type="CDD" id="cd19963">
    <property type="entry name" value="PBP1_BMP-like"/>
    <property type="match status" value="1"/>
</dbReference>
<name>A0A644YPY0_9ZZZZ</name>
<organism evidence="3">
    <name type="scientific">bioreactor metagenome</name>
    <dbReference type="NCBI Taxonomy" id="1076179"/>
    <lineage>
        <taxon>unclassified sequences</taxon>
        <taxon>metagenomes</taxon>
        <taxon>ecological metagenomes</taxon>
    </lineage>
</organism>
<feature type="domain" description="ABC transporter substrate-binding protein PnrA-like" evidence="2">
    <location>
        <begin position="67"/>
        <end position="331"/>
    </location>
</feature>
<dbReference type="PROSITE" id="PS51257">
    <property type="entry name" value="PROKAR_LIPOPROTEIN"/>
    <property type="match status" value="1"/>
</dbReference>
<proteinExistence type="predicted"/>